<organism evidence="1 2">
    <name type="scientific">Trifolium pratense</name>
    <name type="common">Red clover</name>
    <dbReference type="NCBI Taxonomy" id="57577"/>
    <lineage>
        <taxon>Eukaryota</taxon>
        <taxon>Viridiplantae</taxon>
        <taxon>Streptophyta</taxon>
        <taxon>Embryophyta</taxon>
        <taxon>Tracheophyta</taxon>
        <taxon>Spermatophyta</taxon>
        <taxon>Magnoliopsida</taxon>
        <taxon>eudicotyledons</taxon>
        <taxon>Gunneridae</taxon>
        <taxon>Pentapetalae</taxon>
        <taxon>rosids</taxon>
        <taxon>fabids</taxon>
        <taxon>Fabales</taxon>
        <taxon>Fabaceae</taxon>
        <taxon>Papilionoideae</taxon>
        <taxon>50 kb inversion clade</taxon>
        <taxon>NPAAA clade</taxon>
        <taxon>Hologalegina</taxon>
        <taxon>IRL clade</taxon>
        <taxon>Trifolieae</taxon>
        <taxon>Trifolium</taxon>
    </lineage>
</organism>
<protein>
    <submittedName>
        <fullName evidence="1">Uncharacterized protein</fullName>
    </submittedName>
</protein>
<reference evidence="1" key="1">
    <citation type="submission" date="2023-10" db="EMBL/GenBank/DDBJ databases">
        <authorList>
            <person name="Rodriguez Cubillos JULIANA M."/>
            <person name="De Vega J."/>
        </authorList>
    </citation>
    <scope>NUCLEOTIDE SEQUENCE</scope>
</reference>
<proteinExistence type="predicted"/>
<comment type="caution">
    <text evidence="1">The sequence shown here is derived from an EMBL/GenBank/DDBJ whole genome shotgun (WGS) entry which is preliminary data.</text>
</comment>
<gene>
    <name evidence="1" type="ORF">MILVUS5_LOCUS1452</name>
</gene>
<dbReference type="EMBL" id="CASHSV030000001">
    <property type="protein sequence ID" value="CAJ2629477.1"/>
    <property type="molecule type" value="Genomic_DNA"/>
</dbReference>
<dbReference type="Proteomes" id="UP001177021">
    <property type="component" value="Unassembled WGS sequence"/>
</dbReference>
<sequence length="349" mass="38773">MVKHLFVLPPLLLVLLFISITEVAEGTKKSYGVYNNNNVKLFVFGDSYVDTGNFLDSPSYKAPYGITFPGKPAGRFSDGRVLTDYIASYLKIETPTPYSLRNSSNLQYGINFAQGGTGVFQTLTNGPNMTLQIDSFEQLIQQKVYTKQDLDSSVALIGASGNDYTAFIVNNKSITEIKSFTTTLINQLSINIQRIHNLGINKVAIGLLEPIGCLPQITVVTFHLGCVDLLNLVSENHNKELLQTVQQLNQQAGKSVYVTLDIYNAFLSTIETMKRNHEENSTLMNPLELCCAGDGFKNKCGNVDDNGEKKYSLCENPELSFFWDYVHPSQNGWYNVYTLLQPSLGQLIG</sequence>
<accession>A0ACB0IEI4</accession>
<evidence type="ECO:0000313" key="2">
    <source>
        <dbReference type="Proteomes" id="UP001177021"/>
    </source>
</evidence>
<evidence type="ECO:0000313" key="1">
    <source>
        <dbReference type="EMBL" id="CAJ2629477.1"/>
    </source>
</evidence>
<keyword evidence="2" id="KW-1185">Reference proteome</keyword>
<name>A0ACB0IEI4_TRIPR</name>